<keyword evidence="1" id="KW-1133">Transmembrane helix</keyword>
<reference evidence="2" key="1">
    <citation type="submission" date="2020-04" db="EMBL/GenBank/DDBJ databases">
        <authorList>
            <person name="Neveu A P."/>
        </authorList>
    </citation>
    <scope>NUCLEOTIDE SEQUENCE</scope>
    <source>
        <tissue evidence="2">Whole embryo</tissue>
    </source>
</reference>
<evidence type="ECO:0000256" key="1">
    <source>
        <dbReference type="SAM" id="Phobius"/>
    </source>
</evidence>
<feature type="transmembrane region" description="Helical" evidence="1">
    <location>
        <begin position="6"/>
        <end position="24"/>
    </location>
</feature>
<dbReference type="GO" id="GO:0033617">
    <property type="term" value="P:mitochondrial respiratory chain complex IV assembly"/>
    <property type="evidence" value="ECO:0007669"/>
    <property type="project" value="TreeGrafter"/>
</dbReference>
<evidence type="ECO:0000313" key="2">
    <source>
        <dbReference type="EMBL" id="CAB3261112.1"/>
    </source>
</evidence>
<sequence>MNTVLGKVALGIAVVGTIGVNVGYNKLQKIHRNRDYCTLPLKALAENKYGIQLLGGSPIKVKYINLRLAKIGPQQAKLTIPVQGNTRKGEIFTLSSRENPDASWFLEYAVMRITQGGRKWVVWLHPVDKTDVDVPEEIEQAIS</sequence>
<dbReference type="GO" id="GO:0032981">
    <property type="term" value="P:mitochondrial respiratory chain complex I assembly"/>
    <property type="evidence" value="ECO:0007669"/>
    <property type="project" value="TreeGrafter"/>
</dbReference>
<name>A0A6F9DFZ9_9ASCI</name>
<keyword evidence="1" id="KW-0812">Transmembrane</keyword>
<gene>
    <name evidence="2" type="primary">LOC100176714</name>
</gene>
<dbReference type="GO" id="GO:0005743">
    <property type="term" value="C:mitochondrial inner membrane"/>
    <property type="evidence" value="ECO:0007669"/>
    <property type="project" value="TreeGrafter"/>
</dbReference>
<dbReference type="AlphaFoldDB" id="A0A6F9DFZ9"/>
<dbReference type="PANTHER" id="PTHR47148:SF1">
    <property type="entry name" value="CYTOCHROME C OXIDASE ASSEMBLY FACTOR 1 HOMOLOG"/>
    <property type="match status" value="1"/>
</dbReference>
<dbReference type="EMBL" id="LR786470">
    <property type="protein sequence ID" value="CAB3261112.1"/>
    <property type="molecule type" value="mRNA"/>
</dbReference>
<protein>
    <submittedName>
        <fullName evidence="2">Uncharacterized protein LOC100176714</fullName>
    </submittedName>
</protein>
<organism evidence="2">
    <name type="scientific">Phallusia mammillata</name>
    <dbReference type="NCBI Taxonomy" id="59560"/>
    <lineage>
        <taxon>Eukaryota</taxon>
        <taxon>Metazoa</taxon>
        <taxon>Chordata</taxon>
        <taxon>Tunicata</taxon>
        <taxon>Ascidiacea</taxon>
        <taxon>Phlebobranchia</taxon>
        <taxon>Ascidiidae</taxon>
        <taxon>Phallusia</taxon>
    </lineage>
</organism>
<keyword evidence="1" id="KW-0472">Membrane</keyword>
<accession>A0A6F9DFZ9</accession>
<dbReference type="PANTHER" id="PTHR47148">
    <property type="entry name" value="CYTOCHROME C OXIDASE ASSEMBLY FACTOR 1 HOMOLOG"/>
    <property type="match status" value="1"/>
</dbReference>
<proteinExistence type="evidence at transcript level"/>